<keyword evidence="6" id="KW-1185">Reference proteome</keyword>
<reference evidence="6" key="1">
    <citation type="submission" date="2016-04" db="EMBL/GenBank/DDBJ databases">
        <authorList>
            <person name="Strapagiel D."/>
            <person name="Borowka P."/>
            <person name="Marciniak B."/>
            <person name="Bakula Z."/>
            <person name="Van Ingen J."/>
            <person name="Safianowska A."/>
            <person name="Dziadek J."/>
            <person name="Jagielski T."/>
        </authorList>
    </citation>
    <scope>NUCLEOTIDE SEQUENCE [LARGE SCALE GENOMIC DNA]</scope>
    <source>
        <strain evidence="6">1010001458</strain>
    </source>
</reference>
<keyword evidence="2" id="KW-0238">DNA-binding</keyword>
<dbReference type="InterPro" id="IPR011991">
    <property type="entry name" value="ArsR-like_HTH"/>
</dbReference>
<dbReference type="InterPro" id="IPR002577">
    <property type="entry name" value="HTH_HxlR"/>
</dbReference>
<accession>A0A164AH11</accession>
<dbReference type="PANTHER" id="PTHR33204">
    <property type="entry name" value="TRANSCRIPTIONAL REGULATOR, MARR FAMILY"/>
    <property type="match status" value="1"/>
</dbReference>
<name>A0A164AH11_9MYCO</name>
<keyword evidence="1" id="KW-0805">Transcription regulation</keyword>
<dbReference type="InterPro" id="IPR036390">
    <property type="entry name" value="WH_DNA-bd_sf"/>
</dbReference>
<proteinExistence type="predicted"/>
<dbReference type="Gene3D" id="1.10.10.10">
    <property type="entry name" value="Winged helix-like DNA-binding domain superfamily/Winged helix DNA-binding domain"/>
    <property type="match status" value="1"/>
</dbReference>
<sequence length="162" mass="18256">MATADLSHRFAGESVGRALELVGERWTLLILREAFFGVQRFGQFARNLTIPRPTLSSRLRMLVEAGLLERVPYSRDPERHEYRLTETGRELFAAIVVLMRWGDDHLPNPDGPPIMLRHHSCGEFVDPRLICARCGEEITARNVTPEAGPGFRGEASDFAGRK</sequence>
<evidence type="ECO:0000256" key="3">
    <source>
        <dbReference type="ARBA" id="ARBA00023163"/>
    </source>
</evidence>
<comment type="caution">
    <text evidence="5">The sequence shown here is derived from an EMBL/GenBank/DDBJ whole genome shotgun (WGS) entry which is preliminary data.</text>
</comment>
<dbReference type="Pfam" id="PF01638">
    <property type="entry name" value="HxlR"/>
    <property type="match status" value="1"/>
</dbReference>
<gene>
    <name evidence="5" type="ORF">A4G28_20735</name>
</gene>
<evidence type="ECO:0000256" key="1">
    <source>
        <dbReference type="ARBA" id="ARBA00023015"/>
    </source>
</evidence>
<evidence type="ECO:0000259" key="4">
    <source>
        <dbReference type="PROSITE" id="PS51118"/>
    </source>
</evidence>
<evidence type="ECO:0000313" key="5">
    <source>
        <dbReference type="EMBL" id="KZS62468.1"/>
    </source>
</evidence>
<dbReference type="Proteomes" id="UP000077342">
    <property type="component" value="Unassembled WGS sequence"/>
</dbReference>
<dbReference type="CDD" id="cd00090">
    <property type="entry name" value="HTH_ARSR"/>
    <property type="match status" value="1"/>
</dbReference>
<evidence type="ECO:0000256" key="2">
    <source>
        <dbReference type="ARBA" id="ARBA00023125"/>
    </source>
</evidence>
<dbReference type="EMBL" id="LWCI01000106">
    <property type="protein sequence ID" value="KZS62468.1"/>
    <property type="molecule type" value="Genomic_DNA"/>
</dbReference>
<protein>
    <submittedName>
        <fullName evidence="5">Transcriptional regulator</fullName>
    </submittedName>
</protein>
<evidence type="ECO:0000313" key="6">
    <source>
        <dbReference type="Proteomes" id="UP000077342"/>
    </source>
</evidence>
<keyword evidence="3" id="KW-0804">Transcription</keyword>
<dbReference type="PROSITE" id="PS51118">
    <property type="entry name" value="HTH_HXLR"/>
    <property type="match status" value="1"/>
</dbReference>
<dbReference type="RefSeq" id="WP_075510694.1">
    <property type="nucleotide sequence ID" value="NZ_CP089224.1"/>
</dbReference>
<dbReference type="PANTHER" id="PTHR33204:SF18">
    <property type="entry name" value="TRANSCRIPTIONAL REGULATORY PROTEIN"/>
    <property type="match status" value="1"/>
</dbReference>
<dbReference type="InterPro" id="IPR036388">
    <property type="entry name" value="WH-like_DNA-bd_sf"/>
</dbReference>
<dbReference type="GO" id="GO:0003677">
    <property type="term" value="F:DNA binding"/>
    <property type="evidence" value="ECO:0007669"/>
    <property type="project" value="UniProtKB-KW"/>
</dbReference>
<dbReference type="SUPFAM" id="SSF46785">
    <property type="entry name" value="Winged helix' DNA-binding domain"/>
    <property type="match status" value="1"/>
</dbReference>
<feature type="domain" description="HTH hxlR-type" evidence="4">
    <location>
        <begin position="13"/>
        <end position="110"/>
    </location>
</feature>
<dbReference type="AlphaFoldDB" id="A0A164AH11"/>
<organism evidence="5 6">
    <name type="scientific">Mycobacterium ostraviense</name>
    <dbReference type="NCBI Taxonomy" id="2738409"/>
    <lineage>
        <taxon>Bacteria</taxon>
        <taxon>Bacillati</taxon>
        <taxon>Actinomycetota</taxon>
        <taxon>Actinomycetes</taxon>
        <taxon>Mycobacteriales</taxon>
        <taxon>Mycobacteriaceae</taxon>
        <taxon>Mycobacterium</taxon>
    </lineage>
</organism>